<dbReference type="GO" id="GO:0031505">
    <property type="term" value="P:fungal-type cell wall organization"/>
    <property type="evidence" value="ECO:0007669"/>
    <property type="project" value="TreeGrafter"/>
</dbReference>
<feature type="compositionally biased region" description="Low complexity" evidence="8">
    <location>
        <begin position="367"/>
        <end position="408"/>
    </location>
</feature>
<dbReference type="InterPro" id="IPR036941">
    <property type="entry name" value="Rcpt_L-dom_sf"/>
</dbReference>
<dbReference type="SUPFAM" id="SSF52058">
    <property type="entry name" value="L domain-like"/>
    <property type="match status" value="2"/>
</dbReference>
<evidence type="ECO:0000313" key="10">
    <source>
        <dbReference type="EMBL" id="AWU75092.1"/>
    </source>
</evidence>
<evidence type="ECO:0000256" key="9">
    <source>
        <dbReference type="SAM" id="SignalP"/>
    </source>
</evidence>
<dbReference type="OrthoDB" id="536881at2759"/>
<reference evidence="10 17" key="6">
    <citation type="submission" date="2018-06" db="EMBL/GenBank/DDBJ databases">
        <title>Population genomics shows no distinction between pathogenic Candida krusei and environmental Pichia kudriavzevii: One species, four names.</title>
        <authorList>
            <person name="Douglass A.P."/>
            <person name="Offei B."/>
            <person name="Braun-Galleani S."/>
            <person name="Coughlan A.Y."/>
            <person name="Martos A."/>
            <person name="Ortiz-Merino R.A."/>
            <person name="Byrne K.P."/>
            <person name="Wolfe K.H."/>
        </authorList>
    </citation>
    <scope>NUCLEOTIDE SEQUENCE [LARGE SCALE GENOMIC DNA]</scope>
    <source>
        <strain evidence="10 17">CBS573</strain>
    </source>
</reference>
<comment type="similarity">
    <text evidence="3">Belongs to the SPS2 family.</text>
</comment>
<evidence type="ECO:0000256" key="2">
    <source>
        <dbReference type="ARBA" id="ARBA00004609"/>
    </source>
</evidence>
<dbReference type="VEuPathDB" id="FungiDB:C5L36_0B03440"/>
<dbReference type="PANTHER" id="PTHR31018">
    <property type="entry name" value="SPORULATION-SPECIFIC PROTEIN-RELATED"/>
    <property type="match status" value="1"/>
</dbReference>
<evidence type="ECO:0000313" key="17">
    <source>
        <dbReference type="Proteomes" id="UP000249293"/>
    </source>
</evidence>
<evidence type="ECO:0000313" key="16">
    <source>
        <dbReference type="Proteomes" id="UP000195871"/>
    </source>
</evidence>
<dbReference type="EMBL" id="MQVM01000008">
    <property type="protein sequence ID" value="ONH74903.1"/>
    <property type="molecule type" value="Genomic_DNA"/>
</dbReference>
<dbReference type="InterPro" id="IPR051648">
    <property type="entry name" value="CWI-Assembly_Regulator"/>
</dbReference>
<feature type="chain" id="PRO_5015032252" evidence="9">
    <location>
        <begin position="19"/>
        <end position="436"/>
    </location>
</feature>
<proteinExistence type="inferred from homology"/>
<comment type="subcellular location">
    <subcellularLocation>
        <location evidence="2">Cell membrane</location>
        <topology evidence="2">Lipid-anchor</topology>
        <topology evidence="2">GPI-anchor</topology>
    </subcellularLocation>
    <subcellularLocation>
        <location evidence="1">Secreted</location>
        <location evidence="1">Cell wall</location>
    </subcellularLocation>
</comment>
<evidence type="ECO:0000313" key="13">
    <source>
        <dbReference type="EMBL" id="OUT21330.1"/>
    </source>
</evidence>
<keyword evidence="6 9" id="KW-0732">Signal</keyword>
<evidence type="ECO:0000256" key="5">
    <source>
        <dbReference type="ARBA" id="ARBA00022525"/>
    </source>
</evidence>
<dbReference type="EMBL" id="JQFK01000025">
    <property type="protein sequence ID" value="KGK38039.1"/>
    <property type="molecule type" value="Genomic_DNA"/>
</dbReference>
<dbReference type="Proteomes" id="UP000249293">
    <property type="component" value="Chromosome 2"/>
</dbReference>
<dbReference type="PANTHER" id="PTHR31018:SF3">
    <property type="entry name" value="RECEPTOR PROTEIN-TYROSINE KINASE"/>
    <property type="match status" value="1"/>
</dbReference>
<dbReference type="EMBL" id="CP028774">
    <property type="protein sequence ID" value="AWU75092.1"/>
    <property type="molecule type" value="Genomic_DNA"/>
</dbReference>
<keyword evidence="7" id="KW-0325">Glycoprotein</keyword>
<dbReference type="GO" id="GO:0005886">
    <property type="term" value="C:plasma membrane"/>
    <property type="evidence" value="ECO:0007669"/>
    <property type="project" value="UniProtKB-SubCell"/>
</dbReference>
<evidence type="ECO:0000313" key="14">
    <source>
        <dbReference type="Proteomes" id="UP000029867"/>
    </source>
</evidence>
<dbReference type="Proteomes" id="UP000029867">
    <property type="component" value="Unassembled WGS sequence"/>
</dbReference>
<reference evidence="13 16" key="5">
    <citation type="submission" date="2017-05" db="EMBL/GenBank/DDBJ databases">
        <title>The Genome Sequence of Candida krusei Ckrusei653.</title>
        <authorList>
            <person name="Cuomo C."/>
            <person name="Forche A."/>
            <person name="Young S."/>
            <person name="Abouelleil A."/>
            <person name="Cao P."/>
            <person name="Chapman S."/>
            <person name="Cusick C."/>
            <person name="Shea T."/>
            <person name="Nusbaum C."/>
            <person name="Birren B."/>
        </authorList>
    </citation>
    <scope>NUCLEOTIDE SEQUENCE [LARGE SCALE GENOMIC DNA]</scope>
    <source>
        <strain evidence="13 16">Ckrusei653</strain>
    </source>
</reference>
<evidence type="ECO:0000256" key="1">
    <source>
        <dbReference type="ARBA" id="ARBA00004191"/>
    </source>
</evidence>
<dbReference type="Proteomes" id="UP000189274">
    <property type="component" value="Unassembled WGS sequence"/>
</dbReference>
<sequence>MKLSSVFSSLALAATALAANDVKDTTSLETTLASTTSINVASGCSFKSAFTATAQSDLDRLTGCEGIQGDVIITGDLGSASIANVKAIYGDLQIYNATNLQSFAADSIGTITGSLKLHGLTVLSSLSFGSLNSVGAINWVTLPNLVETGLSQVTDCNSILISDTQLSDLKGINPVNVEIFNVNNNLNLASISSNIETVSNALTVAFNGHDTEVEFNDLQWANNLTFYSVASVSMEKINYVNKSAGFFESSVEELTFPLITGIGGDLTIENNQDLTHIDFSNVTAIGGGFVIVNNTELASIENVDSIKSVQGAVVLKGDFDNCTMSSLRTVRGAFDLETTGYADCDPFKKLSKNGGIQGSYKCKAKSKPVSSSSSSESSTKTKTGSDSKTTSSDSDSTSTSSNADVSSISTTSKGAAASLQKASVFGTVAAVLLALL</sequence>
<keyword evidence="4" id="KW-0134">Cell wall</keyword>
<reference evidence="15" key="3">
    <citation type="journal article" date="2017" name="Genome Announc.">
        <title>Genome sequences of Cyberlindnera fabianii 65, Pichia kudriavzevii 129, and Saccharomyces cerevisiae 131 isolated from fermented masau fruits in Zimbabwe.</title>
        <authorList>
            <person name="van Rijswijck I.M.H."/>
            <person name="Derks M.F.L."/>
            <person name="Abee T."/>
            <person name="de Ridder D."/>
            <person name="Smid E.J."/>
        </authorList>
    </citation>
    <scope>NUCLEOTIDE SEQUENCE [LARGE SCALE GENOMIC DNA]</scope>
    <source>
        <strain evidence="15">129</strain>
    </source>
</reference>
<keyword evidence="17" id="KW-1185">Reference proteome</keyword>
<dbReference type="HOGENOM" id="CLU_035846_0_0_1"/>
<name>A0A099P168_PICKU</name>
<gene>
    <name evidence="12" type="ORF">BOH78_2174</name>
    <name evidence="10" type="ORF">C5L36_0B03440</name>
    <name evidence="13" type="ORF">CAS74_003446</name>
    <name evidence="11" type="ORF">JL09_g2804</name>
</gene>
<dbReference type="Gene3D" id="3.80.20.20">
    <property type="entry name" value="Receptor L-domain"/>
    <property type="match status" value="1"/>
</dbReference>
<evidence type="ECO:0000256" key="4">
    <source>
        <dbReference type="ARBA" id="ARBA00022512"/>
    </source>
</evidence>
<protein>
    <submittedName>
        <fullName evidence="12">Cell wall protein ECM33</fullName>
    </submittedName>
</protein>
<evidence type="ECO:0000313" key="15">
    <source>
        <dbReference type="Proteomes" id="UP000189274"/>
    </source>
</evidence>
<accession>A0A099P168</accession>
<reference evidence="11" key="2">
    <citation type="submission" date="2014-08" db="EMBL/GenBank/DDBJ databases">
        <title>Exploiting Issatchenkia orientalis SD108 for Succinic Acid Production.</title>
        <authorList>
            <person name="Xiao H."/>
            <person name="Shao Z."/>
            <person name="Jiang Y."/>
            <person name="Dole S."/>
            <person name="Zhao H."/>
        </authorList>
    </citation>
    <scope>NUCLEOTIDE SEQUENCE [LARGE SCALE GENOMIC DNA]</scope>
    <source>
        <strain evidence="11">SD108</strain>
    </source>
</reference>
<keyword evidence="5" id="KW-0964">Secreted</keyword>
<feature type="signal peptide" evidence="9">
    <location>
        <begin position="1"/>
        <end position="18"/>
    </location>
</feature>
<dbReference type="AlphaFoldDB" id="A0A099P168"/>
<reference evidence="14" key="1">
    <citation type="journal article" date="2014" name="Microb. Cell Fact.">
        <title>Exploiting Issatchenkia orientalis SD108 for succinic acid production.</title>
        <authorList>
            <person name="Xiao H."/>
            <person name="Shao Z."/>
            <person name="Jiang Y."/>
            <person name="Dole S."/>
            <person name="Zhao H."/>
        </authorList>
    </citation>
    <scope>NUCLEOTIDE SEQUENCE [LARGE SCALE GENOMIC DNA]</scope>
    <source>
        <strain evidence="14">SD108</strain>
    </source>
</reference>
<dbReference type="Proteomes" id="UP000195871">
    <property type="component" value="Unassembled WGS sequence"/>
</dbReference>
<dbReference type="GO" id="GO:0009277">
    <property type="term" value="C:fungal-type cell wall"/>
    <property type="evidence" value="ECO:0007669"/>
    <property type="project" value="TreeGrafter"/>
</dbReference>
<feature type="region of interest" description="Disordered" evidence="8">
    <location>
        <begin position="359"/>
        <end position="408"/>
    </location>
</feature>
<dbReference type="GO" id="GO:0009986">
    <property type="term" value="C:cell surface"/>
    <property type="evidence" value="ECO:0007669"/>
    <property type="project" value="TreeGrafter"/>
</dbReference>
<evidence type="ECO:0000256" key="6">
    <source>
        <dbReference type="ARBA" id="ARBA00022729"/>
    </source>
</evidence>
<evidence type="ECO:0000313" key="12">
    <source>
        <dbReference type="EMBL" id="ONH74903.1"/>
    </source>
</evidence>
<evidence type="ECO:0000256" key="8">
    <source>
        <dbReference type="SAM" id="MobiDB-lite"/>
    </source>
</evidence>
<dbReference type="STRING" id="4909.A0A099P168"/>
<evidence type="ECO:0000256" key="7">
    <source>
        <dbReference type="ARBA" id="ARBA00023180"/>
    </source>
</evidence>
<dbReference type="EMBL" id="NHMM01000005">
    <property type="protein sequence ID" value="OUT21330.1"/>
    <property type="molecule type" value="Genomic_DNA"/>
</dbReference>
<reference evidence="12" key="4">
    <citation type="submission" date="2017-01" db="EMBL/GenBank/DDBJ databases">
        <authorList>
            <person name="Mah S.A."/>
            <person name="Swanson W.J."/>
            <person name="Moy G.W."/>
            <person name="Vacquier V.D."/>
        </authorList>
    </citation>
    <scope>NUCLEOTIDE SEQUENCE [LARGE SCALE GENOMIC DNA]</scope>
    <source>
        <strain evidence="12">129</strain>
    </source>
</reference>
<organism evidence="11 14">
    <name type="scientific">Pichia kudriavzevii</name>
    <name type="common">Yeast</name>
    <name type="synonym">Issatchenkia orientalis</name>
    <dbReference type="NCBI Taxonomy" id="4909"/>
    <lineage>
        <taxon>Eukaryota</taxon>
        <taxon>Fungi</taxon>
        <taxon>Dikarya</taxon>
        <taxon>Ascomycota</taxon>
        <taxon>Saccharomycotina</taxon>
        <taxon>Pichiomycetes</taxon>
        <taxon>Pichiales</taxon>
        <taxon>Pichiaceae</taxon>
        <taxon>Pichia</taxon>
    </lineage>
</organism>
<dbReference type="eggNOG" id="ENOG502QUZC">
    <property type="taxonomic scope" value="Eukaryota"/>
</dbReference>
<evidence type="ECO:0000313" key="11">
    <source>
        <dbReference type="EMBL" id="KGK38039.1"/>
    </source>
</evidence>
<evidence type="ECO:0000256" key="3">
    <source>
        <dbReference type="ARBA" id="ARBA00005798"/>
    </source>
</evidence>